<accession>A0A217EG12</accession>
<name>A0A217EG12_9GAMM</name>
<dbReference type="PROSITE" id="PS51732">
    <property type="entry name" value="ASN_GLN_ASE_3"/>
    <property type="match status" value="1"/>
</dbReference>
<dbReference type="InterPro" id="IPR027474">
    <property type="entry name" value="L-asparaginase_N"/>
</dbReference>
<dbReference type="SUPFAM" id="SSF53774">
    <property type="entry name" value="Glutaminase/Asparaginase"/>
    <property type="match status" value="1"/>
</dbReference>
<dbReference type="Gene3D" id="3.40.50.1170">
    <property type="entry name" value="L-asparaginase, N-terminal domain"/>
    <property type="match status" value="1"/>
</dbReference>
<feature type="domain" description="Asparaginase/glutaminase C-terminal" evidence="4">
    <location>
        <begin position="220"/>
        <end position="304"/>
    </location>
</feature>
<gene>
    <name evidence="5" type="ORF">SAMN05444584_1380</name>
</gene>
<dbReference type="EMBL" id="FZLN01000002">
    <property type="protein sequence ID" value="SNQ29428.1"/>
    <property type="molecule type" value="Genomic_DNA"/>
</dbReference>
<dbReference type="PANTHER" id="PTHR11707">
    <property type="entry name" value="L-ASPARAGINASE"/>
    <property type="match status" value="1"/>
</dbReference>
<evidence type="ECO:0000256" key="2">
    <source>
        <dbReference type="PIRSR" id="PIRSR001220-2"/>
    </source>
</evidence>
<dbReference type="RefSeq" id="WP_088823479.1">
    <property type="nucleotide sequence ID" value="NZ_FZLN01000002.1"/>
</dbReference>
<evidence type="ECO:0000259" key="3">
    <source>
        <dbReference type="Pfam" id="PF00710"/>
    </source>
</evidence>
<dbReference type="Pfam" id="PF17763">
    <property type="entry name" value="Asparaginase_C"/>
    <property type="match status" value="1"/>
</dbReference>
<dbReference type="InterPro" id="IPR006034">
    <property type="entry name" value="Asparaginase/glutaminase-like"/>
</dbReference>
<evidence type="ECO:0000313" key="5">
    <source>
        <dbReference type="EMBL" id="SNQ29428.1"/>
    </source>
</evidence>
<dbReference type="SMART" id="SM00870">
    <property type="entry name" value="Asparaginase"/>
    <property type="match status" value="1"/>
</dbReference>
<feature type="binding site" evidence="2">
    <location>
        <position position="55"/>
    </location>
    <ligand>
        <name>substrate</name>
    </ligand>
</feature>
<dbReference type="InterPro" id="IPR027473">
    <property type="entry name" value="L-asparaginase_C"/>
</dbReference>
<feature type="active site" description="O-isoaspartyl threonine intermediate" evidence="1">
    <location>
        <position position="12"/>
    </location>
</feature>
<organism evidence="5 6">
    <name type="scientific">Acinetobacter apis</name>
    <dbReference type="NCBI Taxonomy" id="1229165"/>
    <lineage>
        <taxon>Bacteria</taxon>
        <taxon>Pseudomonadati</taxon>
        <taxon>Pseudomonadota</taxon>
        <taxon>Gammaproteobacteria</taxon>
        <taxon>Moraxellales</taxon>
        <taxon>Moraxellaceae</taxon>
        <taxon>Acinetobacter</taxon>
    </lineage>
</organism>
<reference evidence="6" key="1">
    <citation type="submission" date="2017-06" db="EMBL/GenBank/DDBJ databases">
        <authorList>
            <person name="Varghese N."/>
            <person name="Submissions S."/>
        </authorList>
    </citation>
    <scope>NUCLEOTIDE SEQUENCE [LARGE SCALE GENOMIC DNA]</scope>
    <source>
        <strain evidence="6">ANC 5114</strain>
    </source>
</reference>
<feature type="binding site" evidence="2">
    <location>
        <begin position="87"/>
        <end position="88"/>
    </location>
    <ligand>
        <name>substrate</name>
    </ligand>
</feature>
<dbReference type="SFLD" id="SFLDS00057">
    <property type="entry name" value="Glutaminase/Asparaginase"/>
    <property type="match status" value="1"/>
</dbReference>
<dbReference type="Proteomes" id="UP000243463">
    <property type="component" value="Unassembled WGS sequence"/>
</dbReference>
<dbReference type="GO" id="GO:0004067">
    <property type="term" value="F:asparaginase activity"/>
    <property type="evidence" value="ECO:0007669"/>
    <property type="project" value="UniProtKB-UniRule"/>
</dbReference>
<dbReference type="PANTHER" id="PTHR11707:SF28">
    <property type="entry name" value="60 KDA LYSOPHOSPHOLIPASE"/>
    <property type="match status" value="1"/>
</dbReference>
<dbReference type="PRINTS" id="PR00139">
    <property type="entry name" value="ASNGLNASE"/>
</dbReference>
<evidence type="ECO:0000256" key="1">
    <source>
        <dbReference type="PIRSR" id="PIRSR001220-1"/>
    </source>
</evidence>
<evidence type="ECO:0000313" key="6">
    <source>
        <dbReference type="Proteomes" id="UP000243463"/>
    </source>
</evidence>
<proteinExistence type="predicted"/>
<keyword evidence="6" id="KW-1185">Reference proteome</keyword>
<feature type="domain" description="L-asparaginase N-terminal" evidence="3">
    <location>
        <begin position="3"/>
        <end position="177"/>
    </location>
</feature>
<dbReference type="Gene3D" id="3.40.50.40">
    <property type="match status" value="1"/>
</dbReference>
<sequence length="326" mass="36399">MSNIAIIYMGGTLGCVGSPLSPMPEAQFIPHLKSILTLHSNLAVDCFAAPEIIDSSACTAKSWLLLIQLIQNLQTQHYQKFIIIHGTDTLSYASAVLARFLSHSCCVILTGSQHPLLDEAGLTVRQNTDALDNLLFTLQEIQQQISGVYLSFANRLYHARSVIKCHTTQNHAFEGISAYAPLLDLALKPTLVHQEHIEQAQQLKIFNFMLQPLELTSCEQLLKSILSDPPHFLILQGFGTGNVPVNAKIIHQLQQLKQQGCLSVITTQVTFGAIDQRYAVSAWIKDAQIIATHTLGHADLYAKILQLYLQYPDVNQWYTHWFDDQI</sequence>
<dbReference type="InterPro" id="IPR037152">
    <property type="entry name" value="L-asparaginase_N_sf"/>
</dbReference>
<dbReference type="PIRSF" id="PIRSF001220">
    <property type="entry name" value="L-ASNase_gatD"/>
    <property type="match status" value="1"/>
</dbReference>
<evidence type="ECO:0000259" key="4">
    <source>
        <dbReference type="Pfam" id="PF17763"/>
    </source>
</evidence>
<dbReference type="InterPro" id="IPR036152">
    <property type="entry name" value="Asp/glu_Ase-like_sf"/>
</dbReference>
<dbReference type="InterPro" id="IPR040919">
    <property type="entry name" value="Asparaginase_C"/>
</dbReference>
<dbReference type="Pfam" id="PF00710">
    <property type="entry name" value="Asparaginase"/>
    <property type="match status" value="1"/>
</dbReference>
<dbReference type="AlphaFoldDB" id="A0A217EG12"/>
<dbReference type="PIRSF" id="PIRSF500176">
    <property type="entry name" value="L_ASNase"/>
    <property type="match status" value="1"/>
</dbReference>
<dbReference type="OrthoDB" id="9788068at2"/>
<protein>
    <submittedName>
        <fullName evidence="5">L-asparaginase</fullName>
    </submittedName>
</protein>